<reference evidence="2" key="1">
    <citation type="submission" date="2020-01" db="EMBL/GenBank/DDBJ databases">
        <title>Draft genome sequence of the Termite Coptotermes fromosanus.</title>
        <authorList>
            <person name="Itakura S."/>
            <person name="Yosikawa Y."/>
            <person name="Umezawa K."/>
        </authorList>
    </citation>
    <scope>NUCLEOTIDE SEQUENCE [LARGE SCALE GENOMIC DNA]</scope>
</reference>
<comment type="caution">
    <text evidence="1">The sequence shown here is derived from an EMBL/GenBank/DDBJ whole genome shotgun (WGS) entry which is preliminary data.</text>
</comment>
<evidence type="ECO:0000313" key="2">
    <source>
        <dbReference type="Proteomes" id="UP000502823"/>
    </source>
</evidence>
<keyword evidence="2" id="KW-1185">Reference proteome</keyword>
<dbReference type="AlphaFoldDB" id="A0A6L2Q0Z6"/>
<sequence>MVLITNVCTAPIQITHYLHSELDTLQTAFCNNGYSWKEIPHTQHPPQQTTPPRKHHMITASMPSIQNAFNCMCRVLLRHNLKMVGLPYRKIYRLLCHVKHDLCLNLPGIYSIPCECCEMYIGQTG</sequence>
<name>A0A6L2Q0Z6_COPFO</name>
<dbReference type="InParanoid" id="A0A6L2Q0Z6"/>
<evidence type="ECO:0000313" key="1">
    <source>
        <dbReference type="EMBL" id="GFG36395.1"/>
    </source>
</evidence>
<proteinExistence type="predicted"/>
<protein>
    <submittedName>
        <fullName evidence="1">Uncharacterized protein</fullName>
    </submittedName>
</protein>
<accession>A0A6L2Q0Z6</accession>
<gene>
    <name evidence="1" type="ORF">Cfor_01767</name>
</gene>
<dbReference type="EMBL" id="BLKM01009380">
    <property type="protein sequence ID" value="GFG36395.1"/>
    <property type="molecule type" value="Genomic_DNA"/>
</dbReference>
<dbReference type="Proteomes" id="UP000502823">
    <property type="component" value="Unassembled WGS sequence"/>
</dbReference>
<organism evidence="1 2">
    <name type="scientific">Coptotermes formosanus</name>
    <name type="common">Formosan subterranean termite</name>
    <dbReference type="NCBI Taxonomy" id="36987"/>
    <lineage>
        <taxon>Eukaryota</taxon>
        <taxon>Metazoa</taxon>
        <taxon>Ecdysozoa</taxon>
        <taxon>Arthropoda</taxon>
        <taxon>Hexapoda</taxon>
        <taxon>Insecta</taxon>
        <taxon>Pterygota</taxon>
        <taxon>Neoptera</taxon>
        <taxon>Polyneoptera</taxon>
        <taxon>Dictyoptera</taxon>
        <taxon>Blattodea</taxon>
        <taxon>Blattoidea</taxon>
        <taxon>Termitoidae</taxon>
        <taxon>Rhinotermitidae</taxon>
        <taxon>Coptotermes</taxon>
    </lineage>
</organism>